<keyword evidence="3" id="KW-1185">Reference proteome</keyword>
<dbReference type="Proteomes" id="UP000265520">
    <property type="component" value="Unassembled WGS sequence"/>
</dbReference>
<evidence type="ECO:0000313" key="3">
    <source>
        <dbReference type="Proteomes" id="UP000265520"/>
    </source>
</evidence>
<protein>
    <submittedName>
        <fullName evidence="2">Uncharacterized protein</fullName>
    </submittedName>
</protein>
<organism evidence="2 3">
    <name type="scientific">Trifolium medium</name>
    <dbReference type="NCBI Taxonomy" id="97028"/>
    <lineage>
        <taxon>Eukaryota</taxon>
        <taxon>Viridiplantae</taxon>
        <taxon>Streptophyta</taxon>
        <taxon>Embryophyta</taxon>
        <taxon>Tracheophyta</taxon>
        <taxon>Spermatophyta</taxon>
        <taxon>Magnoliopsida</taxon>
        <taxon>eudicotyledons</taxon>
        <taxon>Gunneridae</taxon>
        <taxon>Pentapetalae</taxon>
        <taxon>rosids</taxon>
        <taxon>fabids</taxon>
        <taxon>Fabales</taxon>
        <taxon>Fabaceae</taxon>
        <taxon>Papilionoideae</taxon>
        <taxon>50 kb inversion clade</taxon>
        <taxon>NPAAA clade</taxon>
        <taxon>Hologalegina</taxon>
        <taxon>IRL clade</taxon>
        <taxon>Trifolieae</taxon>
        <taxon>Trifolium</taxon>
    </lineage>
</organism>
<feature type="region of interest" description="Disordered" evidence="1">
    <location>
        <begin position="1"/>
        <end position="57"/>
    </location>
</feature>
<proteinExistence type="predicted"/>
<feature type="non-terminal residue" evidence="2">
    <location>
        <position position="1"/>
    </location>
</feature>
<reference evidence="2 3" key="1">
    <citation type="journal article" date="2018" name="Front. Plant Sci.">
        <title>Red Clover (Trifolium pratense) and Zigzag Clover (T. medium) - A Picture of Genomic Similarities and Differences.</title>
        <authorList>
            <person name="Dluhosova J."/>
            <person name="Istvanek J."/>
            <person name="Nedelnik J."/>
            <person name="Repkova J."/>
        </authorList>
    </citation>
    <scope>NUCLEOTIDE SEQUENCE [LARGE SCALE GENOMIC DNA]</scope>
    <source>
        <strain evidence="3">cv. 10/8</strain>
        <tissue evidence="2">Leaf</tissue>
    </source>
</reference>
<dbReference type="AlphaFoldDB" id="A0A392SY05"/>
<dbReference type="EMBL" id="LXQA010467604">
    <property type="protein sequence ID" value="MCI53703.1"/>
    <property type="molecule type" value="Genomic_DNA"/>
</dbReference>
<comment type="caution">
    <text evidence="2">The sequence shown here is derived from an EMBL/GenBank/DDBJ whole genome shotgun (WGS) entry which is preliminary data.</text>
</comment>
<accession>A0A392SY05</accession>
<evidence type="ECO:0000256" key="1">
    <source>
        <dbReference type="SAM" id="MobiDB-lite"/>
    </source>
</evidence>
<feature type="non-terminal residue" evidence="2">
    <location>
        <position position="96"/>
    </location>
</feature>
<name>A0A392SY05_9FABA</name>
<sequence>QDQQSASLAPSNKSEPAGSSNSSPTSDADKTASDHHAVGQFSHHAGVSSPVNQEIIPRDDLTDVLSTIDNFLYMTYDPSASILRLSPADCVMADSL</sequence>
<feature type="compositionally biased region" description="Basic and acidic residues" evidence="1">
    <location>
        <begin position="27"/>
        <end position="37"/>
    </location>
</feature>
<feature type="compositionally biased region" description="Polar residues" evidence="1">
    <location>
        <begin position="1"/>
        <end position="26"/>
    </location>
</feature>
<evidence type="ECO:0000313" key="2">
    <source>
        <dbReference type="EMBL" id="MCI53703.1"/>
    </source>
</evidence>